<dbReference type="EMBL" id="AP026867">
    <property type="protein sequence ID" value="BDS11311.1"/>
    <property type="molecule type" value="Genomic_DNA"/>
</dbReference>
<feature type="transmembrane region" description="Helical" evidence="1">
    <location>
        <begin position="49"/>
        <end position="68"/>
    </location>
</feature>
<keyword evidence="1" id="KW-0472">Membrane</keyword>
<evidence type="ECO:0000256" key="1">
    <source>
        <dbReference type="SAM" id="Phobius"/>
    </source>
</evidence>
<accession>A0A915YE30</accession>
<sequence>MLIINKIEPVFSPFLFLQSKQTKNNLIFQFNYFDFYSLYKFKKKHRNILFLRVFSFFFIILVVTTFFARTNTLNYEF</sequence>
<keyword evidence="3" id="KW-1185">Reference proteome</keyword>
<proteinExistence type="predicted"/>
<dbReference type="Proteomes" id="UP001060919">
    <property type="component" value="Chromosome"/>
</dbReference>
<keyword evidence="1" id="KW-0812">Transmembrane</keyword>
<evidence type="ECO:0000313" key="2">
    <source>
        <dbReference type="EMBL" id="BDS11311.1"/>
    </source>
</evidence>
<reference evidence="2" key="1">
    <citation type="submission" date="2022-09" db="EMBL/GenBank/DDBJ databases">
        <title>Aureispira anguillicida sp. nov., isolated from Leptocephalus of Japanese eel Anguilla japonica.</title>
        <authorList>
            <person name="Yuasa K."/>
            <person name="Mekata T."/>
            <person name="Ikunari K."/>
        </authorList>
    </citation>
    <scope>NUCLEOTIDE SEQUENCE</scope>
    <source>
        <strain evidence="2">EL160426</strain>
    </source>
</reference>
<keyword evidence="1" id="KW-1133">Transmembrane helix</keyword>
<name>A0A915YE30_9BACT</name>
<evidence type="ECO:0000313" key="3">
    <source>
        <dbReference type="Proteomes" id="UP001060919"/>
    </source>
</evidence>
<dbReference type="KEGG" id="aup:AsAng_0020230"/>
<gene>
    <name evidence="2" type="ORF">AsAng_0020230</name>
</gene>
<dbReference type="AlphaFoldDB" id="A0A915YE30"/>
<organism evidence="2 3">
    <name type="scientific">Aureispira anguillae</name>
    <dbReference type="NCBI Taxonomy" id="2864201"/>
    <lineage>
        <taxon>Bacteria</taxon>
        <taxon>Pseudomonadati</taxon>
        <taxon>Bacteroidota</taxon>
        <taxon>Saprospiria</taxon>
        <taxon>Saprospirales</taxon>
        <taxon>Saprospiraceae</taxon>
        <taxon>Aureispira</taxon>
    </lineage>
</organism>
<protein>
    <submittedName>
        <fullName evidence="2">Uncharacterized protein</fullName>
    </submittedName>
</protein>